<reference evidence="2 3" key="1">
    <citation type="submission" date="2014-04" db="EMBL/GenBank/DDBJ databases">
        <authorList>
            <consortium name="DOE Joint Genome Institute"/>
            <person name="Kuo A."/>
            <person name="Ruytinx J."/>
            <person name="Rineau F."/>
            <person name="Colpaert J."/>
            <person name="Kohler A."/>
            <person name="Nagy L.G."/>
            <person name="Floudas D."/>
            <person name="Copeland A."/>
            <person name="Barry K.W."/>
            <person name="Cichocki N."/>
            <person name="Veneault-Fourrey C."/>
            <person name="LaButti K."/>
            <person name="Lindquist E.A."/>
            <person name="Lipzen A."/>
            <person name="Lundell T."/>
            <person name="Morin E."/>
            <person name="Murat C."/>
            <person name="Sun H."/>
            <person name="Tunlid A."/>
            <person name="Henrissat B."/>
            <person name="Grigoriev I.V."/>
            <person name="Hibbett D.S."/>
            <person name="Martin F."/>
            <person name="Nordberg H.P."/>
            <person name="Cantor M.N."/>
            <person name="Hua S.X."/>
        </authorList>
    </citation>
    <scope>NUCLEOTIDE SEQUENCE [LARGE SCALE GENOMIC DNA]</scope>
    <source>
        <strain evidence="2 3">UH-Slu-Lm8-n1</strain>
    </source>
</reference>
<dbReference type="SUPFAM" id="SSF63380">
    <property type="entry name" value="Riboflavin synthase domain-like"/>
    <property type="match status" value="1"/>
</dbReference>
<dbReference type="EMBL" id="KN835360">
    <property type="protein sequence ID" value="KIK39072.1"/>
    <property type="molecule type" value="Genomic_DNA"/>
</dbReference>
<organism evidence="2 3">
    <name type="scientific">Suillus luteus UH-Slu-Lm8-n1</name>
    <dbReference type="NCBI Taxonomy" id="930992"/>
    <lineage>
        <taxon>Eukaryota</taxon>
        <taxon>Fungi</taxon>
        <taxon>Dikarya</taxon>
        <taxon>Basidiomycota</taxon>
        <taxon>Agaricomycotina</taxon>
        <taxon>Agaricomycetes</taxon>
        <taxon>Agaricomycetidae</taxon>
        <taxon>Boletales</taxon>
        <taxon>Suillineae</taxon>
        <taxon>Suillaceae</taxon>
        <taxon>Suillus</taxon>
    </lineage>
</organism>
<keyword evidence="1" id="KW-0812">Transmembrane</keyword>
<dbReference type="InParanoid" id="A0A0D0AXH0"/>
<feature type="transmembrane region" description="Helical" evidence="1">
    <location>
        <begin position="216"/>
        <end position="237"/>
    </location>
</feature>
<reference evidence="3" key="2">
    <citation type="submission" date="2015-01" db="EMBL/GenBank/DDBJ databases">
        <title>Evolutionary Origins and Diversification of the Mycorrhizal Mutualists.</title>
        <authorList>
            <consortium name="DOE Joint Genome Institute"/>
            <consortium name="Mycorrhizal Genomics Consortium"/>
            <person name="Kohler A."/>
            <person name="Kuo A."/>
            <person name="Nagy L.G."/>
            <person name="Floudas D."/>
            <person name="Copeland A."/>
            <person name="Barry K.W."/>
            <person name="Cichocki N."/>
            <person name="Veneault-Fourrey C."/>
            <person name="LaButti K."/>
            <person name="Lindquist E.A."/>
            <person name="Lipzen A."/>
            <person name="Lundell T."/>
            <person name="Morin E."/>
            <person name="Murat C."/>
            <person name="Riley R."/>
            <person name="Ohm R."/>
            <person name="Sun H."/>
            <person name="Tunlid A."/>
            <person name="Henrissat B."/>
            <person name="Grigoriev I.V."/>
            <person name="Hibbett D.S."/>
            <person name="Martin F."/>
        </authorList>
    </citation>
    <scope>NUCLEOTIDE SEQUENCE [LARGE SCALE GENOMIC DNA]</scope>
    <source>
        <strain evidence="3">UH-Slu-Lm8-n1</strain>
    </source>
</reference>
<evidence type="ECO:0000313" key="3">
    <source>
        <dbReference type="Proteomes" id="UP000054485"/>
    </source>
</evidence>
<sequence>MHSQNALTTIEITGYIFFEDASPVHQREGTDPQRCMNTPPVKLLKEEQASSTYFSTEDAMTISRIRLHSSNLATFTFEFFHRLNIIPGQAAVLDFTSFLGASPYRHMAPESPNLVNNDRLRTWTSVADGVGTTFSLTMRLKPGGAVTGALFNIANKLSAVRPELPADPHPLGLSATLLGTAGDFSLEPPDPHEDAKIVDTGEPEQMSVQRKVPMKLLWIAGEIGITPFLAMLIPSYFADVIEAAAHEVT</sequence>
<keyword evidence="1" id="KW-0472">Membrane</keyword>
<dbReference type="Proteomes" id="UP000054485">
    <property type="component" value="Unassembled WGS sequence"/>
</dbReference>
<dbReference type="InterPro" id="IPR017938">
    <property type="entry name" value="Riboflavin_synthase-like_b-brl"/>
</dbReference>
<evidence type="ECO:0000256" key="1">
    <source>
        <dbReference type="SAM" id="Phobius"/>
    </source>
</evidence>
<evidence type="ECO:0000313" key="2">
    <source>
        <dbReference type="EMBL" id="KIK39072.1"/>
    </source>
</evidence>
<keyword evidence="3" id="KW-1185">Reference proteome</keyword>
<keyword evidence="1" id="KW-1133">Transmembrane helix</keyword>
<dbReference type="AlphaFoldDB" id="A0A0D0AXH0"/>
<dbReference type="PANTHER" id="PTHR42815:SF2">
    <property type="entry name" value="FAD-BINDING, PUTATIVE (AFU_ORTHOLOGUE AFUA_6G07600)-RELATED"/>
    <property type="match status" value="1"/>
</dbReference>
<protein>
    <submittedName>
        <fullName evidence="2">Uncharacterized protein</fullName>
    </submittedName>
</protein>
<dbReference type="STRING" id="930992.A0A0D0AXH0"/>
<gene>
    <name evidence="2" type="ORF">CY34DRAFT_14635</name>
</gene>
<dbReference type="HOGENOM" id="CLU_1116373_0_0_1"/>
<name>A0A0D0AXH0_9AGAM</name>
<proteinExistence type="predicted"/>
<dbReference type="OrthoDB" id="436496at2759"/>
<accession>A0A0D0AXH0</accession>
<dbReference type="PANTHER" id="PTHR42815">
    <property type="entry name" value="FAD-BINDING, PUTATIVE (AFU_ORTHOLOGUE AFUA_6G07600)-RELATED"/>
    <property type="match status" value="1"/>
</dbReference>